<dbReference type="EMBL" id="CYYV01000007">
    <property type="protein sequence ID" value="CUO26208.1"/>
    <property type="molecule type" value="Genomic_DNA"/>
</dbReference>
<dbReference type="GO" id="GO:0015421">
    <property type="term" value="F:ABC-type oligopeptide transporter activity"/>
    <property type="evidence" value="ECO:0007669"/>
    <property type="project" value="TreeGrafter"/>
</dbReference>
<evidence type="ECO:0000313" key="12">
    <source>
        <dbReference type="EMBL" id="CUO26208.1"/>
    </source>
</evidence>
<keyword evidence="12" id="KW-0378">Hydrolase</keyword>
<keyword evidence="5" id="KW-0547">Nucleotide-binding</keyword>
<gene>
    <name evidence="12" type="ORF">ERS852406_01586</name>
</gene>
<dbReference type="GO" id="GO:0005524">
    <property type="term" value="F:ATP binding"/>
    <property type="evidence" value="ECO:0007669"/>
    <property type="project" value="UniProtKB-KW"/>
</dbReference>
<dbReference type="AlphaFoldDB" id="A0A174DPP4"/>
<feature type="transmembrane region" description="Helical" evidence="9">
    <location>
        <begin position="278"/>
        <end position="299"/>
    </location>
</feature>
<keyword evidence="2" id="KW-0813">Transport</keyword>
<dbReference type="Pfam" id="PF00664">
    <property type="entry name" value="ABC_membrane"/>
    <property type="match status" value="1"/>
</dbReference>
<proteinExistence type="predicted"/>
<feature type="domain" description="ABC transmembrane type-1" evidence="11">
    <location>
        <begin position="19"/>
        <end position="301"/>
    </location>
</feature>
<keyword evidence="3" id="KW-1003">Cell membrane</keyword>
<dbReference type="PANTHER" id="PTHR43394">
    <property type="entry name" value="ATP-DEPENDENT PERMEASE MDL1, MITOCHONDRIAL"/>
    <property type="match status" value="1"/>
</dbReference>
<dbReference type="Gene3D" id="1.20.1560.10">
    <property type="entry name" value="ABC transporter type 1, transmembrane domain"/>
    <property type="match status" value="1"/>
</dbReference>
<dbReference type="EC" id="3.6.3.-" evidence="12"/>
<dbReference type="PROSITE" id="PS50929">
    <property type="entry name" value="ABC_TM1F"/>
    <property type="match status" value="1"/>
</dbReference>
<evidence type="ECO:0000256" key="6">
    <source>
        <dbReference type="ARBA" id="ARBA00022840"/>
    </source>
</evidence>
<evidence type="ECO:0000256" key="9">
    <source>
        <dbReference type="SAM" id="Phobius"/>
    </source>
</evidence>
<dbReference type="SMART" id="SM00382">
    <property type="entry name" value="AAA"/>
    <property type="match status" value="1"/>
</dbReference>
<evidence type="ECO:0000313" key="13">
    <source>
        <dbReference type="Proteomes" id="UP000095706"/>
    </source>
</evidence>
<name>A0A174DPP4_9FIRM</name>
<evidence type="ECO:0000259" key="11">
    <source>
        <dbReference type="PROSITE" id="PS50929"/>
    </source>
</evidence>
<dbReference type="InterPro" id="IPR011527">
    <property type="entry name" value="ABC1_TM_dom"/>
</dbReference>
<evidence type="ECO:0000256" key="2">
    <source>
        <dbReference type="ARBA" id="ARBA00022448"/>
    </source>
</evidence>
<feature type="transmembrane region" description="Helical" evidence="9">
    <location>
        <begin position="137"/>
        <end position="154"/>
    </location>
</feature>
<feature type="domain" description="ABC transporter" evidence="10">
    <location>
        <begin position="334"/>
        <end position="569"/>
    </location>
</feature>
<evidence type="ECO:0000256" key="7">
    <source>
        <dbReference type="ARBA" id="ARBA00022989"/>
    </source>
</evidence>
<keyword evidence="6 12" id="KW-0067">ATP-binding</keyword>
<organism evidence="12 13">
    <name type="scientific">Fusicatenibacter saccharivorans</name>
    <dbReference type="NCBI Taxonomy" id="1150298"/>
    <lineage>
        <taxon>Bacteria</taxon>
        <taxon>Bacillati</taxon>
        <taxon>Bacillota</taxon>
        <taxon>Clostridia</taxon>
        <taxon>Lachnospirales</taxon>
        <taxon>Lachnospiraceae</taxon>
        <taxon>Fusicatenibacter</taxon>
    </lineage>
</organism>
<evidence type="ECO:0000259" key="10">
    <source>
        <dbReference type="PROSITE" id="PS50893"/>
    </source>
</evidence>
<dbReference type="CDD" id="cd18548">
    <property type="entry name" value="ABC_6TM_Tm287_like"/>
    <property type="match status" value="1"/>
</dbReference>
<dbReference type="GO" id="GO:0016887">
    <property type="term" value="F:ATP hydrolysis activity"/>
    <property type="evidence" value="ECO:0007669"/>
    <property type="project" value="InterPro"/>
</dbReference>
<evidence type="ECO:0000256" key="1">
    <source>
        <dbReference type="ARBA" id="ARBA00004651"/>
    </source>
</evidence>
<evidence type="ECO:0000256" key="8">
    <source>
        <dbReference type="ARBA" id="ARBA00023136"/>
    </source>
</evidence>
<evidence type="ECO:0000256" key="5">
    <source>
        <dbReference type="ARBA" id="ARBA00022741"/>
    </source>
</evidence>
<dbReference type="PROSITE" id="PS00211">
    <property type="entry name" value="ABC_TRANSPORTER_1"/>
    <property type="match status" value="1"/>
</dbReference>
<dbReference type="PANTHER" id="PTHR43394:SF1">
    <property type="entry name" value="ATP-BINDING CASSETTE SUB-FAMILY B MEMBER 10, MITOCHONDRIAL"/>
    <property type="match status" value="1"/>
</dbReference>
<sequence length="582" mass="64251">MNDMKRLLSYAGPYKRDMIFGAVLVLVETCFELFIPILISNLIDIGVANGDIPYIYRKGIQMGVCALCALVTGILYAHFAARATYGWGAEIRKAEYEKMQQYAFSNLDHFAVSSLITRMTTDVTVIQNMVSAGFRPITRGPSLLIMGIGLSFYMNPRLAFVFLVCTPLLGFILSLIVRRVAPMYTKLQSMVDRLNNVVQEGLTAIRAVKAFVRDEYEEDKFNEVNTDLTAASEQTFHYAVLNLPAFQGVMYTAIVLILWFGGNMILKKQLAVGNLTGFLSYVMQVMNSMMMIANVFLLLTRSMASAHRIVEVLDEKIVLTSPENGVTEVTEGSVEFDNVSFKYKEEAKEYALSDVTLKIKAGQTVGILGGTGSSKTTLVQLIPRLYDTSRGTVRVGGKDVRAYDLAALRDAVNIILQKNVLFSGTVRENLKWGNADASDEEIWEACRAACADEFLNRMPDGLDTVLEQGASNLSGGQKQRLCIARALIGKAKILIFDDSTSAVDTATEKKIREALAARKDVTKIIIAQRVTSVMNTDQIIILDDGKVHRIGTHAELLADDPIYQEIYASQMKGGDENGSESL</sequence>
<keyword evidence="4 9" id="KW-0812">Transmembrane</keyword>
<accession>A0A174DPP4</accession>
<dbReference type="InterPro" id="IPR003593">
    <property type="entry name" value="AAA+_ATPase"/>
</dbReference>
<dbReference type="InterPro" id="IPR003439">
    <property type="entry name" value="ABC_transporter-like_ATP-bd"/>
</dbReference>
<dbReference type="GO" id="GO:0005886">
    <property type="term" value="C:plasma membrane"/>
    <property type="evidence" value="ECO:0007669"/>
    <property type="project" value="UniProtKB-SubCell"/>
</dbReference>
<evidence type="ECO:0000256" key="4">
    <source>
        <dbReference type="ARBA" id="ARBA00022692"/>
    </source>
</evidence>
<dbReference type="SUPFAM" id="SSF90123">
    <property type="entry name" value="ABC transporter transmembrane region"/>
    <property type="match status" value="1"/>
</dbReference>
<feature type="transmembrane region" description="Helical" evidence="9">
    <location>
        <begin position="248"/>
        <end position="266"/>
    </location>
</feature>
<dbReference type="InterPro" id="IPR036640">
    <property type="entry name" value="ABC1_TM_sf"/>
</dbReference>
<dbReference type="FunFam" id="3.40.50.300:FF:000221">
    <property type="entry name" value="Multidrug ABC transporter ATP-binding protein"/>
    <property type="match status" value="1"/>
</dbReference>
<dbReference type="Pfam" id="PF00005">
    <property type="entry name" value="ABC_tran"/>
    <property type="match status" value="1"/>
</dbReference>
<feature type="transmembrane region" description="Helical" evidence="9">
    <location>
        <begin position="59"/>
        <end position="79"/>
    </location>
</feature>
<protein>
    <submittedName>
        <fullName evidence="12">Putative multidrug export ATP-binding/permease protein SAV1866</fullName>
        <ecNumber evidence="12">3.6.3.-</ecNumber>
    </submittedName>
</protein>
<feature type="transmembrane region" description="Helical" evidence="9">
    <location>
        <begin position="20"/>
        <end position="39"/>
    </location>
</feature>
<keyword evidence="7 9" id="KW-1133">Transmembrane helix</keyword>
<dbReference type="InterPro" id="IPR039421">
    <property type="entry name" value="Type_1_exporter"/>
</dbReference>
<keyword evidence="8 9" id="KW-0472">Membrane</keyword>
<dbReference type="SUPFAM" id="SSF52540">
    <property type="entry name" value="P-loop containing nucleoside triphosphate hydrolases"/>
    <property type="match status" value="1"/>
</dbReference>
<dbReference type="InterPro" id="IPR017871">
    <property type="entry name" value="ABC_transporter-like_CS"/>
</dbReference>
<dbReference type="PROSITE" id="PS50893">
    <property type="entry name" value="ABC_TRANSPORTER_2"/>
    <property type="match status" value="1"/>
</dbReference>
<evidence type="ECO:0000256" key="3">
    <source>
        <dbReference type="ARBA" id="ARBA00022475"/>
    </source>
</evidence>
<dbReference type="Gene3D" id="3.40.50.300">
    <property type="entry name" value="P-loop containing nucleotide triphosphate hydrolases"/>
    <property type="match status" value="1"/>
</dbReference>
<dbReference type="Proteomes" id="UP000095706">
    <property type="component" value="Unassembled WGS sequence"/>
</dbReference>
<feature type="transmembrane region" description="Helical" evidence="9">
    <location>
        <begin position="160"/>
        <end position="181"/>
    </location>
</feature>
<comment type="subcellular location">
    <subcellularLocation>
        <location evidence="1">Cell membrane</location>
        <topology evidence="1">Multi-pass membrane protein</topology>
    </subcellularLocation>
</comment>
<reference evidence="12 13" key="1">
    <citation type="submission" date="2015-09" db="EMBL/GenBank/DDBJ databases">
        <authorList>
            <consortium name="Pathogen Informatics"/>
        </authorList>
    </citation>
    <scope>NUCLEOTIDE SEQUENCE [LARGE SCALE GENOMIC DNA]</scope>
    <source>
        <strain evidence="12 13">2789STDY5608849</strain>
    </source>
</reference>
<dbReference type="InterPro" id="IPR027417">
    <property type="entry name" value="P-loop_NTPase"/>
</dbReference>